<dbReference type="GO" id="GO:0015379">
    <property type="term" value="F:potassium:chloride symporter activity"/>
    <property type="evidence" value="ECO:0007669"/>
    <property type="project" value="TreeGrafter"/>
</dbReference>
<proteinExistence type="inferred from homology"/>
<feature type="transmembrane region" description="Helical" evidence="8">
    <location>
        <begin position="49"/>
        <end position="68"/>
    </location>
</feature>
<feature type="transmembrane region" description="Helical" evidence="8">
    <location>
        <begin position="441"/>
        <end position="458"/>
    </location>
</feature>
<evidence type="ECO:0000256" key="1">
    <source>
        <dbReference type="ARBA" id="ARBA00004141"/>
    </source>
</evidence>
<keyword evidence="4 8" id="KW-0812">Transmembrane</keyword>
<dbReference type="Pfam" id="PF03522">
    <property type="entry name" value="SLC12"/>
    <property type="match status" value="2"/>
</dbReference>
<feature type="transmembrane region" description="Helical" evidence="8">
    <location>
        <begin position="233"/>
        <end position="254"/>
    </location>
</feature>
<dbReference type="GO" id="GO:0005774">
    <property type="term" value="C:vacuolar membrane"/>
    <property type="evidence" value="ECO:0007669"/>
    <property type="project" value="TreeGrafter"/>
</dbReference>
<evidence type="ECO:0000256" key="6">
    <source>
        <dbReference type="ARBA" id="ARBA00023136"/>
    </source>
</evidence>
<feature type="compositionally biased region" description="Acidic residues" evidence="7">
    <location>
        <begin position="919"/>
        <end position="931"/>
    </location>
</feature>
<feature type="transmembrane region" description="Helical" evidence="8">
    <location>
        <begin position="309"/>
        <end position="336"/>
    </location>
</feature>
<dbReference type="InterPro" id="IPR004841">
    <property type="entry name" value="AA-permease/SLC12A_dom"/>
</dbReference>
<dbReference type="GO" id="GO:0055064">
    <property type="term" value="P:chloride ion homeostasis"/>
    <property type="evidence" value="ECO:0007669"/>
    <property type="project" value="TreeGrafter"/>
</dbReference>
<sequence>MPPSPKYHGGRAGTMHDKKSSKLGMVSGVYIPVCLNIMSILMFLRFGLILGQVGFVGIVGLLVTAYCADLLTTLSLSAIASNGEVKGGGAYYLISRSLGPEFGGAIGILFFLAQALNTAMNIVGLLDCIRLNAGAAFPQGYWTTYSLQTAALMLCTGMCLLGSATFSKASNLLLVVLTVAVVSIPLSAIFKAPFVDEDAGIVYTGIDLNTLAQNFMPSFDQDVYHGLPTFRDLFGILFPATSGIFAGASMSGDLKNPSKAIPKGTLCAMLTTFIVYFFVILSMACTITRESFLANANIVSLTNLSAPVVLAGECAVTVFSALMGIIGSAKLFQALAKDKLLPGLSVFGRGTKKNDEPILAILLVYFIAQVALLADLNQIATFISMGYQMTFFVMNLACFLLKIASAPNFRPGFKWFSWQTAYTGSMLSAAAMFFIDATYAAIAICLLIFIFLLIHYLCPPKRWGDVSQNLIYHQVRKYLLRLKPEHIKFWRPHILLLINDPRRQTRLIQFCNSMKKGSLYILGHVIVTDDFNTGVHEARFQQLAWTRYISEFSRIKAFVQLTMSPSITWGVRNLVLSAGLGGMRPNIAIMGFYNMDDLRKSNPPIIIPEVPASPASKMRRRPPPPPPQQKNFTINKRRRGDTSARLLEGVLPTDFIRTEGMLSPMSYMVILEDLALRYKLNVAVAHGFEKLETPRPGKANTKRYIDMWPIQMSAEVSADGQNVLTTNFDTYTLILQLGHILHSVRAWRNAFAVRVIVFVEYEHEVDEESTRVRALLEKLRIDAHVLVLCLAAGSLGTYELIIKGRRNDIDTEIVVEEALKDEVWWQDLQTFRRDADLLSSSQELAQLAQNLDSSGGLGSQDDATQSRSSNRRRRHHSMAELSRQPDVATLSKLGVNLGIHTSHIDGGVLQDSTSRTDLDTDLEASSDDEDYGIGTMDRFSVPHPLHSHHDPSRRPLLHHTLRAGDGGAKLRTDGAGKARALRLERVTHTKSPDADGDADADADTDADADADATPLDGPSYGTMSTSQTLMARPGSTFVAHIPDRTETGASAPREAAPTESFPVLEPMQASELPSGSYRRTRSISRSSGDRIVLQDTTLMPVRPNFSRQSSASHFSSRPVPETRVTTEGEGSRISFAPPVSNNHSTTPRTDRPAFSRQSSLNKFSSRPIPETKLSGEEGARTISFARPPASLSHCGPQRSHHHTRRGSQFSVSGQDCARQMISEYFEEQQASNGETTADCDVSGSYPGHAASLSFNDLPSRAQHLILNELMRRHSRETAVILTTLPIPSEGTGLDEHSTIRYLSDVELLCSELPPTLMVLSNNMTVTVSL</sequence>
<keyword evidence="5 8" id="KW-1133">Transmembrane helix</keyword>
<evidence type="ECO:0000259" key="10">
    <source>
        <dbReference type="Pfam" id="PF03522"/>
    </source>
</evidence>
<feature type="compositionally biased region" description="Low complexity" evidence="7">
    <location>
        <begin position="1105"/>
        <end position="1117"/>
    </location>
</feature>
<dbReference type="EMBL" id="SRPY01000699">
    <property type="protein sequence ID" value="KAG5919002.1"/>
    <property type="molecule type" value="Genomic_DNA"/>
</dbReference>
<feature type="region of interest" description="Disordered" evidence="7">
    <location>
        <begin position="904"/>
        <end position="932"/>
    </location>
</feature>
<feature type="region of interest" description="Disordered" evidence="7">
    <location>
        <begin position="1103"/>
        <end position="1211"/>
    </location>
</feature>
<evidence type="ECO:0000259" key="9">
    <source>
        <dbReference type="Pfam" id="PF00324"/>
    </source>
</evidence>
<evidence type="ECO:0000256" key="7">
    <source>
        <dbReference type="SAM" id="MobiDB-lite"/>
    </source>
</evidence>
<evidence type="ECO:0000313" key="11">
    <source>
        <dbReference type="EMBL" id="KAG5919002.1"/>
    </source>
</evidence>
<feature type="compositionally biased region" description="Polar residues" evidence="7">
    <location>
        <begin position="1155"/>
        <end position="1164"/>
    </location>
</feature>
<feature type="region of interest" description="Disordered" evidence="7">
    <location>
        <begin position="851"/>
        <end position="885"/>
    </location>
</feature>
<comment type="similarity">
    <text evidence="2">Belongs to the SLC12A transporter family.</text>
</comment>
<dbReference type="Pfam" id="PF00324">
    <property type="entry name" value="AA_permease"/>
    <property type="match status" value="1"/>
</dbReference>
<dbReference type="GO" id="GO:0034486">
    <property type="term" value="P:vacuolar transmembrane transport"/>
    <property type="evidence" value="ECO:0007669"/>
    <property type="project" value="TreeGrafter"/>
</dbReference>
<feature type="transmembrane region" description="Helical" evidence="8">
    <location>
        <begin position="357"/>
        <end position="374"/>
    </location>
</feature>
<feature type="compositionally biased region" description="Basic and acidic residues" evidence="7">
    <location>
        <begin position="983"/>
        <end position="993"/>
    </location>
</feature>
<comment type="caution">
    <text evidence="11">The sequence shown here is derived from an EMBL/GenBank/DDBJ whole genome shotgun (WGS) entry which is preliminary data.</text>
</comment>
<feature type="transmembrane region" description="Helical" evidence="8">
    <location>
        <begin position="102"/>
        <end position="125"/>
    </location>
</feature>
<dbReference type="GO" id="GO:0006884">
    <property type="term" value="P:cell volume homeostasis"/>
    <property type="evidence" value="ECO:0007669"/>
    <property type="project" value="TreeGrafter"/>
</dbReference>
<keyword evidence="6 8" id="KW-0472">Membrane</keyword>
<feature type="region of interest" description="Disordered" evidence="7">
    <location>
        <begin position="610"/>
        <end position="633"/>
    </location>
</feature>
<feature type="transmembrane region" description="Helical" evidence="8">
    <location>
        <begin position="145"/>
        <end position="164"/>
    </location>
</feature>
<feature type="region of interest" description="Disordered" evidence="7">
    <location>
        <begin position="1067"/>
        <end position="1088"/>
    </location>
</feature>
<dbReference type="PANTHER" id="PTHR11827">
    <property type="entry name" value="SOLUTE CARRIER FAMILY 12, CATION COTRANSPORTERS"/>
    <property type="match status" value="1"/>
</dbReference>
<feature type="compositionally biased region" description="Acidic residues" evidence="7">
    <location>
        <begin position="994"/>
        <end position="1010"/>
    </location>
</feature>
<feature type="transmembrane region" description="Helical" evidence="8">
    <location>
        <begin position="23"/>
        <end position="43"/>
    </location>
</feature>
<gene>
    <name evidence="11" type="ORF">E4U42_006628</name>
</gene>
<feature type="transmembrane region" description="Helical" evidence="8">
    <location>
        <begin position="171"/>
        <end position="190"/>
    </location>
</feature>
<reference evidence="11" key="1">
    <citation type="journal article" date="2020" name="bioRxiv">
        <title>Whole genome comparisons of ergot fungi reveals the divergence and evolution of species within the genus Claviceps are the result of varying mechanisms driving genome evolution and host range expansion.</title>
        <authorList>
            <person name="Wyka S.A."/>
            <person name="Mondo S.J."/>
            <person name="Liu M."/>
            <person name="Dettman J."/>
            <person name="Nalam V."/>
            <person name="Broders K.D."/>
        </authorList>
    </citation>
    <scope>NUCLEOTIDE SEQUENCE</scope>
    <source>
        <strain evidence="11">CCC 489</strain>
    </source>
</reference>
<feature type="transmembrane region" description="Helical" evidence="8">
    <location>
        <begin position="380"/>
        <end position="403"/>
    </location>
</feature>
<evidence type="ECO:0000313" key="12">
    <source>
        <dbReference type="Proteomes" id="UP000811619"/>
    </source>
</evidence>
<comment type="subcellular location">
    <subcellularLocation>
        <location evidence="1">Membrane</location>
        <topology evidence="1">Multi-pass membrane protein</topology>
    </subcellularLocation>
</comment>
<evidence type="ECO:0000256" key="4">
    <source>
        <dbReference type="ARBA" id="ARBA00022692"/>
    </source>
</evidence>
<protein>
    <recommendedName>
        <fullName evidence="13">Cation chloride cotransporter</fullName>
    </recommendedName>
</protein>
<dbReference type="OrthoDB" id="2020542at2759"/>
<evidence type="ECO:0008006" key="13">
    <source>
        <dbReference type="Google" id="ProtNLM"/>
    </source>
</evidence>
<dbReference type="PANTHER" id="PTHR11827:SF72">
    <property type="entry name" value="GH08340P"/>
    <property type="match status" value="1"/>
</dbReference>
<dbReference type="Proteomes" id="UP000811619">
    <property type="component" value="Unassembled WGS sequence"/>
</dbReference>
<feature type="domain" description="Amino acid permease/ SLC12A" evidence="9">
    <location>
        <begin position="33"/>
        <end position="493"/>
    </location>
</feature>
<dbReference type="GO" id="GO:0055075">
    <property type="term" value="P:potassium ion homeostasis"/>
    <property type="evidence" value="ECO:0007669"/>
    <property type="project" value="TreeGrafter"/>
</dbReference>
<evidence type="ECO:0000256" key="2">
    <source>
        <dbReference type="ARBA" id="ARBA00010593"/>
    </source>
</evidence>
<feature type="transmembrane region" description="Helical" evidence="8">
    <location>
        <begin position="266"/>
        <end position="289"/>
    </location>
</feature>
<dbReference type="InterPro" id="IPR004842">
    <property type="entry name" value="SLC12A_fam"/>
</dbReference>
<keyword evidence="12" id="KW-1185">Reference proteome</keyword>
<evidence type="ECO:0000256" key="3">
    <source>
        <dbReference type="ARBA" id="ARBA00022448"/>
    </source>
</evidence>
<dbReference type="Gene3D" id="1.20.1740.10">
    <property type="entry name" value="Amino acid/polyamine transporter I"/>
    <property type="match status" value="1"/>
</dbReference>
<feature type="domain" description="SLC12A transporter C-terminal" evidence="10">
    <location>
        <begin position="1218"/>
        <end position="1325"/>
    </location>
</feature>
<keyword evidence="3" id="KW-0813">Transport</keyword>
<dbReference type="FunFam" id="1.20.1740.10:FF:000013">
    <property type="entry name" value="Solute carrier family 12 member"/>
    <property type="match status" value="1"/>
</dbReference>
<organism evidence="11 12">
    <name type="scientific">Claviceps africana</name>
    <dbReference type="NCBI Taxonomy" id="83212"/>
    <lineage>
        <taxon>Eukaryota</taxon>
        <taxon>Fungi</taxon>
        <taxon>Dikarya</taxon>
        <taxon>Ascomycota</taxon>
        <taxon>Pezizomycotina</taxon>
        <taxon>Sordariomycetes</taxon>
        <taxon>Hypocreomycetidae</taxon>
        <taxon>Hypocreales</taxon>
        <taxon>Clavicipitaceae</taxon>
        <taxon>Claviceps</taxon>
    </lineage>
</organism>
<accession>A0A8K0J434</accession>
<feature type="domain" description="SLC12A transporter C-terminal" evidence="10">
    <location>
        <begin position="506"/>
        <end position="593"/>
    </location>
</feature>
<feature type="region of interest" description="Disordered" evidence="7">
    <location>
        <begin position="983"/>
        <end position="1019"/>
    </location>
</feature>
<dbReference type="InterPro" id="IPR018491">
    <property type="entry name" value="SLC12_C"/>
</dbReference>
<evidence type="ECO:0000256" key="8">
    <source>
        <dbReference type="SAM" id="Phobius"/>
    </source>
</evidence>
<name>A0A8K0J434_9HYPO</name>
<evidence type="ECO:0000256" key="5">
    <source>
        <dbReference type="ARBA" id="ARBA00022989"/>
    </source>
</evidence>